<dbReference type="RefSeq" id="WP_407866101.1">
    <property type="nucleotide sequence ID" value="NZ_BAAFZP010000002.1"/>
</dbReference>
<sequence>MKKALVTGGGRGIGLAAAQALCDAGYAVTATAVDAAEIKAMPEGAGLSGSVLDVRDEDAVRALLSSFDRLDALVNCAGLIRRAGAEFDPATFAEVLDVNLTGTMRVCMAAKSLLAESKGAVVNTASMLSFFGGPAVPAYTASKGGVAQLTKALAVAWAGEGIRVNAVAPGWIATELTRPLYEDTQRADPIIQRTPMRRWGTPEDVAGPIVFLCSEAARFVTGVILPVDGGYAAA</sequence>
<dbReference type="Gene3D" id="3.40.50.720">
    <property type="entry name" value="NAD(P)-binding Rossmann-like Domain"/>
    <property type="match status" value="1"/>
</dbReference>
<evidence type="ECO:0000256" key="1">
    <source>
        <dbReference type="ARBA" id="ARBA00006484"/>
    </source>
</evidence>
<comment type="caution">
    <text evidence="2">The sequence shown here is derived from an EMBL/GenBank/DDBJ whole genome shotgun (WGS) entry which is preliminary data.</text>
</comment>
<dbReference type="Pfam" id="PF13561">
    <property type="entry name" value="adh_short_C2"/>
    <property type="match status" value="1"/>
</dbReference>
<name>A0ABQ0H3I1_9HYPH</name>
<reference evidence="2 3" key="1">
    <citation type="submission" date="2024-10" db="EMBL/GenBank/DDBJ databases">
        <title>Isolation, draft genome sequencing and identification of Phyllobacterium sp. NSA23, isolated from leaf soil.</title>
        <authorList>
            <person name="Akita H."/>
        </authorList>
    </citation>
    <scope>NUCLEOTIDE SEQUENCE [LARGE SCALE GENOMIC DNA]</scope>
    <source>
        <strain evidence="2 3">NSA23</strain>
    </source>
</reference>
<evidence type="ECO:0000313" key="2">
    <source>
        <dbReference type="EMBL" id="GAB1583491.1"/>
    </source>
</evidence>
<dbReference type="SUPFAM" id="SSF51735">
    <property type="entry name" value="NAD(P)-binding Rossmann-fold domains"/>
    <property type="match status" value="1"/>
</dbReference>
<organism evidence="2 3">
    <name type="scientific">Phyllobacterium phragmitis</name>
    <dbReference type="NCBI Taxonomy" id="2670329"/>
    <lineage>
        <taxon>Bacteria</taxon>
        <taxon>Pseudomonadati</taxon>
        <taxon>Pseudomonadota</taxon>
        <taxon>Alphaproteobacteria</taxon>
        <taxon>Hyphomicrobiales</taxon>
        <taxon>Phyllobacteriaceae</taxon>
        <taxon>Phyllobacterium</taxon>
    </lineage>
</organism>
<dbReference type="PANTHER" id="PTHR42760:SF123">
    <property type="entry name" value="OXIDOREDUCTASE"/>
    <property type="match status" value="1"/>
</dbReference>
<accession>A0ABQ0H3I1</accession>
<dbReference type="EMBL" id="BAAFZP010000002">
    <property type="protein sequence ID" value="GAB1583491.1"/>
    <property type="molecule type" value="Genomic_DNA"/>
</dbReference>
<dbReference type="InterPro" id="IPR020904">
    <property type="entry name" value="Sc_DH/Rdtase_CS"/>
</dbReference>
<dbReference type="InterPro" id="IPR036291">
    <property type="entry name" value="NAD(P)-bd_dom_sf"/>
</dbReference>
<keyword evidence="3" id="KW-1185">Reference proteome</keyword>
<dbReference type="PANTHER" id="PTHR42760">
    <property type="entry name" value="SHORT-CHAIN DEHYDROGENASES/REDUCTASES FAMILY MEMBER"/>
    <property type="match status" value="1"/>
</dbReference>
<proteinExistence type="inferred from homology"/>
<protein>
    <submittedName>
        <fullName evidence="2">SDR family oxidoreductase</fullName>
    </submittedName>
</protein>
<evidence type="ECO:0000313" key="3">
    <source>
        <dbReference type="Proteomes" id="UP001628091"/>
    </source>
</evidence>
<comment type="similarity">
    <text evidence="1">Belongs to the short-chain dehydrogenases/reductases (SDR) family.</text>
</comment>
<dbReference type="PROSITE" id="PS00061">
    <property type="entry name" value="ADH_SHORT"/>
    <property type="match status" value="1"/>
</dbReference>
<dbReference type="PRINTS" id="PR00081">
    <property type="entry name" value="GDHRDH"/>
</dbReference>
<gene>
    <name evidence="2" type="ORF">PPNSA23_34340</name>
</gene>
<dbReference type="Proteomes" id="UP001628091">
    <property type="component" value="Unassembled WGS sequence"/>
</dbReference>
<dbReference type="PRINTS" id="PR00080">
    <property type="entry name" value="SDRFAMILY"/>
</dbReference>
<dbReference type="InterPro" id="IPR002347">
    <property type="entry name" value="SDR_fam"/>
</dbReference>